<feature type="region of interest" description="Disordered" evidence="9">
    <location>
        <begin position="281"/>
        <end position="310"/>
    </location>
</feature>
<dbReference type="Pfam" id="PF00710">
    <property type="entry name" value="Asparaginase"/>
    <property type="match status" value="1"/>
</dbReference>
<feature type="domain" description="L-asparaginase N-terminal" evidence="10">
    <location>
        <begin position="95"/>
        <end position="276"/>
    </location>
</feature>
<dbReference type="Gene3D" id="3.40.50.40">
    <property type="match status" value="1"/>
</dbReference>
<dbReference type="Pfam" id="PF18195">
    <property type="entry name" value="GatD_N"/>
    <property type="match status" value="1"/>
</dbReference>
<dbReference type="InterPro" id="IPR040919">
    <property type="entry name" value="Asparaginase_C"/>
</dbReference>
<dbReference type="PROSITE" id="PS51732">
    <property type="entry name" value="ASN_GLN_ASE_3"/>
    <property type="match status" value="1"/>
</dbReference>
<dbReference type="PRINTS" id="PR00139">
    <property type="entry name" value="ASNGLNASE"/>
</dbReference>
<dbReference type="PROSITE" id="PS00917">
    <property type="entry name" value="ASN_GLN_ASE_2"/>
    <property type="match status" value="1"/>
</dbReference>
<dbReference type="InterPro" id="IPR040918">
    <property type="entry name" value="GatD_N"/>
</dbReference>
<comment type="catalytic activity">
    <reaction evidence="5 8">
        <text>L-glutamyl-tRNA(Gln) + L-glutamine + ATP + H2O = L-glutaminyl-tRNA(Gln) + L-glutamate + ADP + phosphate + H(+)</text>
        <dbReference type="Rhea" id="RHEA:17521"/>
        <dbReference type="Rhea" id="RHEA-COMP:9681"/>
        <dbReference type="Rhea" id="RHEA-COMP:9684"/>
        <dbReference type="ChEBI" id="CHEBI:15377"/>
        <dbReference type="ChEBI" id="CHEBI:15378"/>
        <dbReference type="ChEBI" id="CHEBI:29985"/>
        <dbReference type="ChEBI" id="CHEBI:30616"/>
        <dbReference type="ChEBI" id="CHEBI:43474"/>
        <dbReference type="ChEBI" id="CHEBI:58359"/>
        <dbReference type="ChEBI" id="CHEBI:78520"/>
        <dbReference type="ChEBI" id="CHEBI:78521"/>
        <dbReference type="ChEBI" id="CHEBI:456216"/>
    </reaction>
</comment>
<dbReference type="PANTHER" id="PTHR11707">
    <property type="entry name" value="L-ASPARAGINASE"/>
    <property type="match status" value="1"/>
</dbReference>
<protein>
    <recommendedName>
        <fullName evidence="5 8">Glutamyl-tRNA(Gln) amidotransferase subunit D</fullName>
        <shortName evidence="5">Glu-ADT subunit D</shortName>
        <ecNumber evidence="5 8">6.3.5.-</ecNumber>
    </recommendedName>
</protein>
<dbReference type="HAMAP" id="MF_00586">
    <property type="entry name" value="GatD"/>
    <property type="match status" value="1"/>
</dbReference>
<dbReference type="GO" id="GO:0050567">
    <property type="term" value="F:glutaminyl-tRNA synthase (glutamine-hydrolyzing) activity"/>
    <property type="evidence" value="ECO:0007669"/>
    <property type="project" value="UniProtKB-UniRule"/>
</dbReference>
<evidence type="ECO:0000313" key="13">
    <source>
        <dbReference type="EMBL" id="SNR24321.1"/>
    </source>
</evidence>
<evidence type="ECO:0000259" key="10">
    <source>
        <dbReference type="Pfam" id="PF00710"/>
    </source>
</evidence>
<organism evidence="13 14">
    <name type="scientific">Halorubrum vacuolatum</name>
    <name type="common">Natronobacterium vacuolatum</name>
    <dbReference type="NCBI Taxonomy" id="63740"/>
    <lineage>
        <taxon>Archaea</taxon>
        <taxon>Methanobacteriati</taxon>
        <taxon>Methanobacteriota</taxon>
        <taxon>Stenosarchaea group</taxon>
        <taxon>Halobacteria</taxon>
        <taxon>Halobacteriales</taxon>
        <taxon>Haloferacaceae</taxon>
        <taxon>Halorubrum</taxon>
    </lineage>
</organism>
<keyword evidence="1 5" id="KW-0436">Ligase</keyword>
<feature type="active site" evidence="5">
    <location>
        <position position="180"/>
    </location>
</feature>
<dbReference type="InterPro" id="IPR027474">
    <property type="entry name" value="L-asparaginase_N"/>
</dbReference>
<dbReference type="NCBIfam" id="NF003217">
    <property type="entry name" value="PRK04183.1"/>
    <property type="match status" value="1"/>
</dbReference>
<dbReference type="RefSeq" id="WP_089383453.1">
    <property type="nucleotide sequence ID" value="NZ_FZNQ01000001.1"/>
</dbReference>
<dbReference type="InterPro" id="IPR037222">
    <property type="entry name" value="GatD_N_sf"/>
</dbReference>
<dbReference type="PIRSF" id="PIRSF001220">
    <property type="entry name" value="L-ASNase_gatD"/>
    <property type="match status" value="1"/>
</dbReference>
<dbReference type="Gene3D" id="3.40.50.1170">
    <property type="entry name" value="L-asparaginase, N-terminal domain"/>
    <property type="match status" value="1"/>
</dbReference>
<dbReference type="SUPFAM" id="SSF53774">
    <property type="entry name" value="Glutaminase/Asparaginase"/>
    <property type="match status" value="1"/>
</dbReference>
<evidence type="ECO:0000256" key="7">
    <source>
        <dbReference type="PROSITE-ProRule" id="PRU10100"/>
    </source>
</evidence>
<dbReference type="GO" id="GO:0004067">
    <property type="term" value="F:asparaginase activity"/>
    <property type="evidence" value="ECO:0007669"/>
    <property type="project" value="UniProtKB-UniRule"/>
</dbReference>
<name>A0A238UQV3_HALVU</name>
<keyword evidence="14" id="KW-1185">Reference proteome</keyword>
<dbReference type="GO" id="GO:0006520">
    <property type="term" value="P:amino acid metabolic process"/>
    <property type="evidence" value="ECO:0007669"/>
    <property type="project" value="InterPro"/>
</dbReference>
<feature type="domain" description="Asparaginase/glutaminase C-terminal" evidence="11">
    <location>
        <begin position="322"/>
        <end position="428"/>
    </location>
</feature>
<evidence type="ECO:0000256" key="9">
    <source>
        <dbReference type="SAM" id="MobiDB-lite"/>
    </source>
</evidence>
<dbReference type="Gene3D" id="2.30.30.520">
    <property type="match status" value="1"/>
</dbReference>
<accession>A0A238UQV3</accession>
<dbReference type="SMART" id="SM00870">
    <property type="entry name" value="Asparaginase"/>
    <property type="match status" value="1"/>
</dbReference>
<dbReference type="GO" id="GO:0016740">
    <property type="term" value="F:transferase activity"/>
    <property type="evidence" value="ECO:0007669"/>
    <property type="project" value="UniProtKB-KW"/>
</dbReference>
<comment type="function">
    <text evidence="5 8">Allows the formation of correctly charged Gln-tRNA(Gln) through the transamidation of misacylated Glu-tRNA(Gln) in organisms which lack glutaminyl-tRNA synthetase. The reaction takes place in the presence of glutamine and ATP through an activated gamma-phospho-Glu-tRNA(Gln). The GatDE system is specific for glutamate and does not act on aspartate.</text>
</comment>
<evidence type="ECO:0000256" key="5">
    <source>
        <dbReference type="HAMAP-Rule" id="MF_00586"/>
    </source>
</evidence>
<evidence type="ECO:0000256" key="3">
    <source>
        <dbReference type="ARBA" id="ARBA00022840"/>
    </source>
</evidence>
<dbReference type="Pfam" id="PF17763">
    <property type="entry name" value="Asparaginase_C"/>
    <property type="match status" value="1"/>
</dbReference>
<feature type="domain" description="GatD N-terminal" evidence="12">
    <location>
        <begin position="2"/>
        <end position="51"/>
    </location>
</feature>
<dbReference type="OrthoDB" id="371959at2157"/>
<dbReference type="PANTHER" id="PTHR11707:SF28">
    <property type="entry name" value="60 KDA LYSOPHOSPHOLIPASE"/>
    <property type="match status" value="1"/>
</dbReference>
<keyword evidence="2 5" id="KW-0547">Nucleotide-binding</keyword>
<comment type="subunit">
    <text evidence="5 8">Heterodimer of GatD and GatE.</text>
</comment>
<evidence type="ECO:0000256" key="8">
    <source>
        <dbReference type="RuleBase" id="RU004457"/>
    </source>
</evidence>
<dbReference type="InterPro" id="IPR006034">
    <property type="entry name" value="Asparaginase/glutaminase-like"/>
</dbReference>
<evidence type="ECO:0000256" key="4">
    <source>
        <dbReference type="ARBA" id="ARBA00022917"/>
    </source>
</evidence>
<evidence type="ECO:0000313" key="14">
    <source>
        <dbReference type="Proteomes" id="UP000198397"/>
    </source>
</evidence>
<evidence type="ECO:0000259" key="11">
    <source>
        <dbReference type="Pfam" id="PF17763"/>
    </source>
</evidence>
<comment type="similarity">
    <text evidence="5 8">Belongs to the asparaginase 1 family. GatD subfamily.</text>
</comment>
<dbReference type="InterPro" id="IPR037152">
    <property type="entry name" value="L-asparaginase_N_sf"/>
</dbReference>
<evidence type="ECO:0000256" key="6">
    <source>
        <dbReference type="PROSITE-ProRule" id="PRU10099"/>
    </source>
</evidence>
<evidence type="ECO:0000259" key="12">
    <source>
        <dbReference type="Pfam" id="PF18195"/>
    </source>
</evidence>
<dbReference type="PIRSF" id="PIRSF500175">
    <property type="entry name" value="Glu_ADT_D"/>
    <property type="match status" value="1"/>
</dbReference>
<dbReference type="SFLD" id="SFLDS00057">
    <property type="entry name" value="Glutaminase/Asparaginase"/>
    <property type="match status" value="1"/>
</dbReference>
<dbReference type="InterPro" id="IPR027473">
    <property type="entry name" value="L-asparaginase_C"/>
</dbReference>
<keyword evidence="4 5" id="KW-0648">Protein biosynthesis</keyword>
<dbReference type="NCBIfam" id="TIGR02153">
    <property type="entry name" value="gatD_arch"/>
    <property type="match status" value="1"/>
</dbReference>
<evidence type="ECO:0000256" key="1">
    <source>
        <dbReference type="ARBA" id="ARBA00022598"/>
    </source>
</evidence>
<dbReference type="InterPro" id="IPR011878">
    <property type="entry name" value="GatD"/>
</dbReference>
<dbReference type="GO" id="GO:0005524">
    <property type="term" value="F:ATP binding"/>
    <property type="evidence" value="ECO:0007669"/>
    <property type="project" value="UniProtKB-KW"/>
</dbReference>
<dbReference type="InterPro" id="IPR036152">
    <property type="entry name" value="Asp/glu_Ase-like_sf"/>
</dbReference>
<dbReference type="EC" id="6.3.5.-" evidence="5 8"/>
<dbReference type="Proteomes" id="UP000198397">
    <property type="component" value="Unassembled WGS sequence"/>
</dbReference>
<keyword evidence="13" id="KW-0808">Transferase</keyword>
<evidence type="ECO:0000256" key="2">
    <source>
        <dbReference type="ARBA" id="ARBA00022741"/>
    </source>
</evidence>
<dbReference type="InterPro" id="IPR020827">
    <property type="entry name" value="Asparaginase/glutaminase_AS1"/>
</dbReference>
<dbReference type="GO" id="GO:0006450">
    <property type="term" value="P:regulation of translational fidelity"/>
    <property type="evidence" value="ECO:0007669"/>
    <property type="project" value="InterPro"/>
</dbReference>
<feature type="active site" evidence="5">
    <location>
        <position position="256"/>
    </location>
</feature>
<sequence>MHPGDRVRVDRGDVTNEGVLLPSSTRDHLVIKLDGGYNVGIDREEAAVEVLESGARDVDGGGSADETAGDDAAAEPGDAATAASEITFDDDLPTISLISTGGTIASTVDYRTGAVTAQFDAEDVLRAVPELAGRANYRGRVVANILSENMDPSIWRDLAAAVAEEVAAGADGVVIMHGTDTMQYSAAALSFTLDVPVPVVFTGSQRSADRPSSDNVMNAVCAVEAAKADHVETLVCMHASSDDDACALHRGTRVRKNHTSRRDAFETVGAKPLGIIPYDAASEAGKDGDPADETITWNREPTPRPEEDGNTAVETALDLERDVELVKFTPGMDPAAWDYLDGKAGVVIEGTGLGHVHTDLIPRIESLVADGTVVVMTSQCLEGRVCDRVYDTGRDLLDAGVIEAGDTLPGTAKVKLMWALANVADPADAMRRDLAGELTAESQPWR</sequence>
<dbReference type="AlphaFoldDB" id="A0A238UQV3"/>
<proteinExistence type="inferred from homology"/>
<dbReference type="InterPro" id="IPR006033">
    <property type="entry name" value="AsnA_fam"/>
</dbReference>
<feature type="active site" evidence="5 7">
    <location>
        <position position="179"/>
    </location>
</feature>
<dbReference type="NCBIfam" id="TIGR00519">
    <property type="entry name" value="asnASE_I"/>
    <property type="match status" value="1"/>
</dbReference>
<dbReference type="SUPFAM" id="SSF141300">
    <property type="entry name" value="GatD N-terminal domain-like"/>
    <property type="match status" value="1"/>
</dbReference>
<feature type="active site" evidence="5 6">
    <location>
        <position position="103"/>
    </location>
</feature>
<dbReference type="EMBL" id="FZNQ01000001">
    <property type="protein sequence ID" value="SNR24321.1"/>
    <property type="molecule type" value="Genomic_DNA"/>
</dbReference>
<reference evidence="13 14" key="1">
    <citation type="submission" date="2017-06" db="EMBL/GenBank/DDBJ databases">
        <authorList>
            <person name="Kim H.J."/>
            <person name="Triplett B.A."/>
        </authorList>
    </citation>
    <scope>NUCLEOTIDE SEQUENCE [LARGE SCALE GENOMIC DNA]</scope>
    <source>
        <strain evidence="13 14">DSM 8800</strain>
    </source>
</reference>
<dbReference type="CDD" id="cd08962">
    <property type="entry name" value="GatD"/>
    <property type="match status" value="1"/>
</dbReference>
<dbReference type="PROSITE" id="PS00144">
    <property type="entry name" value="ASN_GLN_ASE_1"/>
    <property type="match status" value="1"/>
</dbReference>
<gene>
    <name evidence="5" type="primary">gatD</name>
    <name evidence="13" type="ORF">SAMN06264855_101250</name>
</gene>
<dbReference type="GO" id="GO:0006412">
    <property type="term" value="P:translation"/>
    <property type="evidence" value="ECO:0007669"/>
    <property type="project" value="UniProtKB-UniRule"/>
</dbReference>
<dbReference type="InterPro" id="IPR027475">
    <property type="entry name" value="Asparaginase/glutaminase_AS2"/>
</dbReference>
<keyword evidence="3 5" id="KW-0067">ATP-binding</keyword>
<feature type="region of interest" description="Disordered" evidence="9">
    <location>
        <begin position="53"/>
        <end position="79"/>
    </location>
</feature>